<dbReference type="Proteomes" id="UP000280346">
    <property type="component" value="Unassembled WGS sequence"/>
</dbReference>
<evidence type="ECO:0000256" key="4">
    <source>
        <dbReference type="PROSITE-ProRule" id="PRU00169"/>
    </source>
</evidence>
<proteinExistence type="predicted"/>
<dbReference type="SMART" id="SM00448">
    <property type="entry name" value="REC"/>
    <property type="match status" value="2"/>
</dbReference>
<dbReference type="CDD" id="cd00130">
    <property type="entry name" value="PAS"/>
    <property type="match status" value="1"/>
</dbReference>
<evidence type="ECO:0000256" key="2">
    <source>
        <dbReference type="ARBA" id="ARBA00012438"/>
    </source>
</evidence>
<evidence type="ECO:0000256" key="1">
    <source>
        <dbReference type="ARBA" id="ARBA00000085"/>
    </source>
</evidence>
<protein>
    <recommendedName>
        <fullName evidence="2">histidine kinase</fullName>
        <ecNumber evidence="2">2.7.13.3</ecNumber>
    </recommendedName>
</protein>
<dbReference type="SMART" id="SM00387">
    <property type="entry name" value="HATPase_c"/>
    <property type="match status" value="1"/>
</dbReference>
<dbReference type="SUPFAM" id="SSF47384">
    <property type="entry name" value="Homodimeric domain of signal transducing histidine kinase"/>
    <property type="match status" value="1"/>
</dbReference>
<dbReference type="InterPro" id="IPR003661">
    <property type="entry name" value="HisK_dim/P_dom"/>
</dbReference>
<dbReference type="InterPro" id="IPR011006">
    <property type="entry name" value="CheY-like_superfamily"/>
</dbReference>
<dbReference type="InterPro" id="IPR005467">
    <property type="entry name" value="His_kinase_dom"/>
</dbReference>
<dbReference type="InterPro" id="IPR036097">
    <property type="entry name" value="HisK_dim/P_sf"/>
</dbReference>
<dbReference type="SUPFAM" id="SSF52172">
    <property type="entry name" value="CheY-like"/>
    <property type="match status" value="2"/>
</dbReference>
<evidence type="ECO:0000259" key="9">
    <source>
        <dbReference type="PROSITE" id="PS50112"/>
    </source>
</evidence>
<dbReference type="PROSITE" id="PS50110">
    <property type="entry name" value="RESPONSE_REGULATORY"/>
    <property type="match status" value="2"/>
</dbReference>
<feature type="coiled-coil region" evidence="5">
    <location>
        <begin position="175"/>
        <end position="212"/>
    </location>
</feature>
<evidence type="ECO:0000259" key="8">
    <source>
        <dbReference type="PROSITE" id="PS50110"/>
    </source>
</evidence>
<dbReference type="PROSITE" id="PS50109">
    <property type="entry name" value="HIS_KIN"/>
    <property type="match status" value="1"/>
</dbReference>
<evidence type="ECO:0000259" key="7">
    <source>
        <dbReference type="PROSITE" id="PS50109"/>
    </source>
</evidence>
<dbReference type="GO" id="GO:0000155">
    <property type="term" value="F:phosphorelay sensor kinase activity"/>
    <property type="evidence" value="ECO:0007669"/>
    <property type="project" value="InterPro"/>
</dbReference>
<sequence length="737" mass="78883">MLPGPSAAPPSAAADGILEDLRRELTEAQARLREAEDTIDAIRNGEVDAVVVASAEGHQVYTLENADRPYRVLIEQMQEGAVTLNASGVVLYCNQRLATLLETPQERIVGGAFTRFVPAEDRATFAWLLSGSTEDGGRGEFTLMAAGDLRVPVHLSFAVLPGMEERILCGVVTDLTQQRRRNHELAETNARLVAEIAERERAEAKLRQAQKMEAVGQLTGGIAHDFNNLLMIITGNLELARGRLGAEERVVPLLTQAMGAAERGAQLTKQLLAFSRRQNLQPQVLDIHTLLPALVPLVRHAVGAAIVVELVEAAELWHCRIDPHQFENALLNLAINARDAMPEGGCVRIVTENVTLDESVAFGIPDAHPGRYVAVSVGDSGHGMDADTMERAFEPFFTTKDVGKGSGLGLSMIYGFVRQSGGFVTLRSVPGQGTRVTLHLPWAAPQDAVEPVPVPPVPLMENGQGTVLVVEDDEDVRRLVVQLVEASGYTVIDADSGTAALAVLAENAAIDLLFSDVVMPHGMNGIDLARVVRQRHPDVSILLTSGFTAGNRVRDPVLEMEFPVLRKPYRHEELAGAIHHALGQRPRLPSCAPASSAPDVAAPAADEAADEAPDAEPSRPRVLLVEDETLVAMAVEAMLDDLGYAVVGPASTLDEALSMARSEPFDAALLDVSLAGVHSYPVADLLAARGIPFVFATGYGAASHPEPHMGAPTLAKPYGVSQLTGMLTHVLPAPRRR</sequence>
<keyword evidence="5" id="KW-0175">Coiled coil</keyword>
<feature type="domain" description="Response regulatory" evidence="8">
    <location>
        <begin position="621"/>
        <end position="731"/>
    </location>
</feature>
<reference evidence="10 11" key="1">
    <citation type="submission" date="2018-12" db="EMBL/GenBank/DDBJ databases">
        <authorList>
            <person name="Yang Y."/>
        </authorList>
    </citation>
    <scope>NUCLEOTIDE SEQUENCE [LARGE SCALE GENOMIC DNA]</scope>
    <source>
        <strain evidence="10 11">GSF71</strain>
    </source>
</reference>
<dbReference type="InterPro" id="IPR001789">
    <property type="entry name" value="Sig_transdc_resp-reg_receiver"/>
</dbReference>
<dbReference type="EC" id="2.7.13.3" evidence="2"/>
<dbReference type="OrthoDB" id="9796100at2"/>
<dbReference type="InterPro" id="IPR000014">
    <property type="entry name" value="PAS"/>
</dbReference>
<evidence type="ECO:0000256" key="6">
    <source>
        <dbReference type="SAM" id="MobiDB-lite"/>
    </source>
</evidence>
<dbReference type="RefSeq" id="WP_126997847.1">
    <property type="nucleotide sequence ID" value="NZ_JBNPXW010000005.1"/>
</dbReference>
<name>A0A3S0XNF2_9PROT</name>
<dbReference type="Pfam" id="PF00512">
    <property type="entry name" value="HisKA"/>
    <property type="match status" value="1"/>
</dbReference>
<organism evidence="10 11">
    <name type="scientific">Azospirillum doebereinerae</name>
    <dbReference type="NCBI Taxonomy" id="92933"/>
    <lineage>
        <taxon>Bacteria</taxon>
        <taxon>Pseudomonadati</taxon>
        <taxon>Pseudomonadota</taxon>
        <taxon>Alphaproteobacteria</taxon>
        <taxon>Rhodospirillales</taxon>
        <taxon>Azospirillaceae</taxon>
        <taxon>Azospirillum</taxon>
    </lineage>
</organism>
<dbReference type="Gene3D" id="3.30.450.20">
    <property type="entry name" value="PAS domain"/>
    <property type="match status" value="1"/>
</dbReference>
<accession>A0A3S0XNF2</accession>
<feature type="modified residue" description="4-aspartylphosphate" evidence="4">
    <location>
        <position position="671"/>
    </location>
</feature>
<feature type="coiled-coil region" evidence="5">
    <location>
        <begin position="11"/>
        <end position="45"/>
    </location>
</feature>
<dbReference type="EMBL" id="RZIJ01000007">
    <property type="protein sequence ID" value="RUQ72161.1"/>
    <property type="molecule type" value="Genomic_DNA"/>
</dbReference>
<evidence type="ECO:0000256" key="3">
    <source>
        <dbReference type="ARBA" id="ARBA00022553"/>
    </source>
</evidence>
<evidence type="ECO:0000313" key="10">
    <source>
        <dbReference type="EMBL" id="RUQ72161.1"/>
    </source>
</evidence>
<dbReference type="PANTHER" id="PTHR43065">
    <property type="entry name" value="SENSOR HISTIDINE KINASE"/>
    <property type="match status" value="1"/>
</dbReference>
<dbReference type="Gene3D" id="1.10.287.130">
    <property type="match status" value="1"/>
</dbReference>
<feature type="compositionally biased region" description="Low complexity" evidence="6">
    <location>
        <begin position="590"/>
        <end position="606"/>
    </location>
</feature>
<dbReference type="PANTHER" id="PTHR43065:SF49">
    <property type="entry name" value="HISTIDINE KINASE"/>
    <property type="match status" value="1"/>
</dbReference>
<dbReference type="Pfam" id="PF02518">
    <property type="entry name" value="HATPase_c"/>
    <property type="match status" value="1"/>
</dbReference>
<feature type="domain" description="Histidine kinase" evidence="7">
    <location>
        <begin position="221"/>
        <end position="444"/>
    </location>
</feature>
<dbReference type="CDD" id="cd00082">
    <property type="entry name" value="HisKA"/>
    <property type="match status" value="1"/>
</dbReference>
<dbReference type="AlphaFoldDB" id="A0A3S0XNF2"/>
<dbReference type="InterPro" id="IPR003594">
    <property type="entry name" value="HATPase_dom"/>
</dbReference>
<dbReference type="PROSITE" id="PS50112">
    <property type="entry name" value="PAS"/>
    <property type="match status" value="1"/>
</dbReference>
<dbReference type="Gene3D" id="3.30.565.10">
    <property type="entry name" value="Histidine kinase-like ATPase, C-terminal domain"/>
    <property type="match status" value="1"/>
</dbReference>
<comment type="caution">
    <text evidence="10">The sequence shown here is derived from an EMBL/GenBank/DDBJ whole genome shotgun (WGS) entry which is preliminary data.</text>
</comment>
<evidence type="ECO:0000313" key="11">
    <source>
        <dbReference type="Proteomes" id="UP000280346"/>
    </source>
</evidence>
<dbReference type="Gene3D" id="3.40.50.2300">
    <property type="match status" value="2"/>
</dbReference>
<comment type="catalytic activity">
    <reaction evidence="1">
        <text>ATP + protein L-histidine = ADP + protein N-phospho-L-histidine.</text>
        <dbReference type="EC" id="2.7.13.3"/>
    </reaction>
</comment>
<feature type="domain" description="PAS" evidence="9">
    <location>
        <begin position="66"/>
        <end position="136"/>
    </location>
</feature>
<dbReference type="InterPro" id="IPR035965">
    <property type="entry name" value="PAS-like_dom_sf"/>
</dbReference>
<dbReference type="InterPro" id="IPR004358">
    <property type="entry name" value="Sig_transdc_His_kin-like_C"/>
</dbReference>
<dbReference type="SMART" id="SM00091">
    <property type="entry name" value="PAS"/>
    <property type="match status" value="1"/>
</dbReference>
<keyword evidence="3 4" id="KW-0597">Phosphoprotein</keyword>
<evidence type="ECO:0000256" key="5">
    <source>
        <dbReference type="SAM" id="Coils"/>
    </source>
</evidence>
<keyword evidence="11" id="KW-1185">Reference proteome</keyword>
<dbReference type="Pfam" id="PF00072">
    <property type="entry name" value="Response_reg"/>
    <property type="match status" value="2"/>
</dbReference>
<dbReference type="SUPFAM" id="SSF55874">
    <property type="entry name" value="ATPase domain of HSP90 chaperone/DNA topoisomerase II/histidine kinase"/>
    <property type="match status" value="1"/>
</dbReference>
<dbReference type="PRINTS" id="PR00344">
    <property type="entry name" value="BCTRLSENSOR"/>
</dbReference>
<dbReference type="Pfam" id="PF24820">
    <property type="entry name" value="Diguanyl_cycl_sensor"/>
    <property type="match status" value="1"/>
</dbReference>
<dbReference type="InterPro" id="IPR036890">
    <property type="entry name" value="HATPase_C_sf"/>
</dbReference>
<dbReference type="SUPFAM" id="SSF55785">
    <property type="entry name" value="PYP-like sensor domain (PAS domain)"/>
    <property type="match status" value="1"/>
</dbReference>
<feature type="modified residue" description="4-aspartylphosphate" evidence="4">
    <location>
        <position position="516"/>
    </location>
</feature>
<dbReference type="InterPro" id="IPR059127">
    <property type="entry name" value="Diguanyl_cycl_sensor_dom"/>
</dbReference>
<feature type="domain" description="Response regulatory" evidence="8">
    <location>
        <begin position="466"/>
        <end position="582"/>
    </location>
</feature>
<dbReference type="SMART" id="SM00388">
    <property type="entry name" value="HisKA"/>
    <property type="match status" value="1"/>
</dbReference>
<gene>
    <name evidence="10" type="ORF">EJ913_11435</name>
</gene>
<feature type="region of interest" description="Disordered" evidence="6">
    <location>
        <begin position="590"/>
        <end position="619"/>
    </location>
</feature>